<sequence length="152" mass="17372">MSARILVGTCSWADKTLVDSGWYPPQAKSPEDRLRHYAHQFPIVEVDSTYYGLPAERNAALWVERTPDDFTFDIKSYALFTHHPAPLRSLPKDLRQALPAGVGEKRNLYYRDAPPDLRDELWNRFNSALLPLDSAGRLGTVLFQFPPWFLPG</sequence>
<comment type="caution">
    <text evidence="1">The sequence shown here is derived from an EMBL/GenBank/DDBJ whole genome shotgun (WGS) entry which is preliminary data.</text>
</comment>
<proteinExistence type="predicted"/>
<dbReference type="AlphaFoldDB" id="X0T9B0"/>
<dbReference type="Gene3D" id="3.20.20.410">
    <property type="entry name" value="Protein of unknown function UPF0759"/>
    <property type="match status" value="1"/>
</dbReference>
<evidence type="ECO:0000313" key="1">
    <source>
        <dbReference type="EMBL" id="GAF83916.1"/>
    </source>
</evidence>
<reference evidence="1" key="1">
    <citation type="journal article" date="2014" name="Front. Microbiol.">
        <title>High frequency of phylogenetically diverse reductive dehalogenase-homologous genes in deep subseafloor sedimentary metagenomes.</title>
        <authorList>
            <person name="Kawai M."/>
            <person name="Futagami T."/>
            <person name="Toyoda A."/>
            <person name="Takaki Y."/>
            <person name="Nishi S."/>
            <person name="Hori S."/>
            <person name="Arai W."/>
            <person name="Tsubouchi T."/>
            <person name="Morono Y."/>
            <person name="Uchiyama I."/>
            <person name="Ito T."/>
            <person name="Fujiyama A."/>
            <person name="Inagaki F."/>
            <person name="Takami H."/>
        </authorList>
    </citation>
    <scope>NUCLEOTIDE SEQUENCE</scope>
    <source>
        <strain evidence="1">Expedition CK06-06</strain>
    </source>
</reference>
<dbReference type="EMBL" id="BARS01004830">
    <property type="protein sequence ID" value="GAF83916.1"/>
    <property type="molecule type" value="Genomic_DNA"/>
</dbReference>
<dbReference type="Pfam" id="PF01904">
    <property type="entry name" value="DUF72"/>
    <property type="match status" value="1"/>
</dbReference>
<dbReference type="InterPro" id="IPR036520">
    <property type="entry name" value="UPF0759_sf"/>
</dbReference>
<dbReference type="PANTHER" id="PTHR30348">
    <property type="entry name" value="UNCHARACTERIZED PROTEIN YECE"/>
    <property type="match status" value="1"/>
</dbReference>
<protein>
    <recommendedName>
        <fullName evidence="2">DUF72 domain-containing protein</fullName>
    </recommendedName>
</protein>
<accession>X0T9B0</accession>
<dbReference type="InterPro" id="IPR002763">
    <property type="entry name" value="DUF72"/>
</dbReference>
<gene>
    <name evidence="1" type="ORF">S01H1_09454</name>
</gene>
<feature type="non-terminal residue" evidence="1">
    <location>
        <position position="152"/>
    </location>
</feature>
<name>X0T9B0_9ZZZZ</name>
<dbReference type="PANTHER" id="PTHR30348:SF13">
    <property type="entry name" value="UPF0759 PROTEIN YUNF"/>
    <property type="match status" value="1"/>
</dbReference>
<organism evidence="1">
    <name type="scientific">marine sediment metagenome</name>
    <dbReference type="NCBI Taxonomy" id="412755"/>
    <lineage>
        <taxon>unclassified sequences</taxon>
        <taxon>metagenomes</taxon>
        <taxon>ecological metagenomes</taxon>
    </lineage>
</organism>
<evidence type="ECO:0008006" key="2">
    <source>
        <dbReference type="Google" id="ProtNLM"/>
    </source>
</evidence>
<dbReference type="SUPFAM" id="SSF117396">
    <property type="entry name" value="TM1631-like"/>
    <property type="match status" value="1"/>
</dbReference>